<evidence type="ECO:0000256" key="3">
    <source>
        <dbReference type="SAM" id="Phobius"/>
    </source>
</evidence>
<feature type="transmembrane region" description="Helical" evidence="3">
    <location>
        <begin position="367"/>
        <end position="384"/>
    </location>
</feature>
<dbReference type="Gene3D" id="3.40.50.720">
    <property type="entry name" value="NAD(P)-binding Rossmann-like Domain"/>
    <property type="match status" value="1"/>
</dbReference>
<dbReference type="PANTHER" id="PTHR43245">
    <property type="entry name" value="BIFUNCTIONAL POLYMYXIN RESISTANCE PROTEIN ARNA"/>
    <property type="match status" value="1"/>
</dbReference>
<dbReference type="Pfam" id="PF01073">
    <property type="entry name" value="3Beta_HSD"/>
    <property type="match status" value="1"/>
</dbReference>
<evidence type="ECO:0000256" key="1">
    <source>
        <dbReference type="ARBA" id="ARBA00009219"/>
    </source>
</evidence>
<dbReference type="GO" id="GO:0016616">
    <property type="term" value="F:oxidoreductase activity, acting on the CH-OH group of donors, NAD or NADP as acceptor"/>
    <property type="evidence" value="ECO:0007669"/>
    <property type="project" value="InterPro"/>
</dbReference>
<dbReference type="GO" id="GO:0006694">
    <property type="term" value="P:steroid biosynthetic process"/>
    <property type="evidence" value="ECO:0007669"/>
    <property type="project" value="InterPro"/>
</dbReference>
<keyword evidence="6" id="KW-1185">Reference proteome</keyword>
<accession>A0A0F7ZZ24</accession>
<feature type="domain" description="3-beta hydroxysteroid dehydrogenase/isomerase" evidence="4">
    <location>
        <begin position="73"/>
        <end position="352"/>
    </location>
</feature>
<dbReference type="InterPro" id="IPR050177">
    <property type="entry name" value="Lipid_A_modif_metabolic_enz"/>
</dbReference>
<proteinExistence type="inferred from homology"/>
<evidence type="ECO:0000256" key="2">
    <source>
        <dbReference type="ARBA" id="ARBA00023002"/>
    </source>
</evidence>
<keyword evidence="3" id="KW-0472">Membrane</keyword>
<dbReference type="EMBL" id="KQ030534">
    <property type="protein sequence ID" value="KJZ73477.1"/>
    <property type="molecule type" value="Genomic_DNA"/>
</dbReference>
<dbReference type="AlphaFoldDB" id="A0A0F7ZZ24"/>
<dbReference type="Proteomes" id="UP000054481">
    <property type="component" value="Unassembled WGS sequence"/>
</dbReference>
<protein>
    <recommendedName>
        <fullName evidence="4">3-beta hydroxysteroid dehydrogenase/isomerase domain-containing protein</fullName>
    </recommendedName>
</protein>
<evidence type="ECO:0000313" key="6">
    <source>
        <dbReference type="Proteomes" id="UP000054481"/>
    </source>
</evidence>
<reference evidence="5 6" key="1">
    <citation type="journal article" date="2014" name="Genome Biol. Evol.">
        <title>Comparative genomics and transcriptomics analyses reveal divergent lifestyle features of nematode endoparasitic fungus Hirsutella minnesotensis.</title>
        <authorList>
            <person name="Lai Y."/>
            <person name="Liu K."/>
            <person name="Zhang X."/>
            <person name="Zhang X."/>
            <person name="Li K."/>
            <person name="Wang N."/>
            <person name="Shu C."/>
            <person name="Wu Y."/>
            <person name="Wang C."/>
            <person name="Bushley K.E."/>
            <person name="Xiang M."/>
            <person name="Liu X."/>
        </authorList>
    </citation>
    <scope>NUCLEOTIDE SEQUENCE [LARGE SCALE GENOMIC DNA]</scope>
    <source>
        <strain evidence="5 6">3608</strain>
    </source>
</reference>
<keyword evidence="2" id="KW-0560">Oxidoreductase</keyword>
<dbReference type="SUPFAM" id="SSF51735">
    <property type="entry name" value="NAD(P)-binding Rossmann-fold domains"/>
    <property type="match status" value="1"/>
</dbReference>
<evidence type="ECO:0000313" key="5">
    <source>
        <dbReference type="EMBL" id="KJZ73477.1"/>
    </source>
</evidence>
<keyword evidence="3" id="KW-0812">Transmembrane</keyword>
<keyword evidence="3" id="KW-1133">Transmembrane helix</keyword>
<comment type="similarity">
    <text evidence="1">Belongs to the 3-beta-HSD family.</text>
</comment>
<dbReference type="OrthoDB" id="10058185at2759"/>
<organism evidence="5 6">
    <name type="scientific">Hirsutella minnesotensis 3608</name>
    <dbReference type="NCBI Taxonomy" id="1043627"/>
    <lineage>
        <taxon>Eukaryota</taxon>
        <taxon>Fungi</taxon>
        <taxon>Dikarya</taxon>
        <taxon>Ascomycota</taxon>
        <taxon>Pezizomycotina</taxon>
        <taxon>Sordariomycetes</taxon>
        <taxon>Hypocreomycetidae</taxon>
        <taxon>Hypocreales</taxon>
        <taxon>Ophiocordycipitaceae</taxon>
        <taxon>Hirsutella</taxon>
    </lineage>
</organism>
<dbReference type="InterPro" id="IPR036291">
    <property type="entry name" value="NAD(P)-bd_dom_sf"/>
</dbReference>
<evidence type="ECO:0000259" key="4">
    <source>
        <dbReference type="Pfam" id="PF01073"/>
    </source>
</evidence>
<gene>
    <name evidence="5" type="ORF">HIM_07033</name>
</gene>
<name>A0A0F7ZZ24_9HYPO</name>
<dbReference type="PANTHER" id="PTHR43245:SF51">
    <property type="entry name" value="SHORT CHAIN DEHYDROGENASE_REDUCTASE FAMILY 42E, MEMBER 2"/>
    <property type="match status" value="1"/>
</dbReference>
<sequence>MGAIAITLGLVVGALVLYILRVNHVLSQTPPEAEAQLDPPMTREHIEQVYKRVKENGINWTASLPSRRDRRYVIAGGSGLVGSHIALFLLDMGVPPQAIRLLDIRAPAMAEFSSGAPSEIPFIKTDITSEASVADAFNATWDDSVAELPLTVFHTAAVIRPFERYPIFYHRCHRVNVLGTAHVLAAAREAGAGLFIYTSSSNAGASAVNWVSPPWIRAPRNFVQTVGDDDYFEPMKPASEFPTNYAVSKAEAERLVCAADGNMRTAAIRPGNGVYGHRNDRIIGHMLEVRKMPSFSEPWAQTWVNVRNVALGHLLLESALLGEHADKVAGRPFMVSDGGAPLRYRDLYKILSTASSTGFQIIVPPPILLFILAYCLEIYCLLLAKVPFLQRFLREPSESMGMLQPGTISSASSTFTDCTSAKRAPADGGIGYRPVCTTLEGLCAQLVDWNRAMETESGKGS</sequence>
<dbReference type="InterPro" id="IPR002225">
    <property type="entry name" value="3Beta_OHSteriod_DH/Estase"/>
</dbReference>